<comment type="subcellular location">
    <subcellularLocation>
        <location evidence="11">Cytoplasm</location>
    </subcellularLocation>
</comment>
<comment type="similarity">
    <text evidence="11">Belongs to the diacylglycerol/lipid kinase family. YegS lipid kinase subfamily.</text>
</comment>
<dbReference type="Proteomes" id="UP000234240">
    <property type="component" value="Unassembled WGS sequence"/>
</dbReference>
<keyword evidence="8 11" id="KW-0443">Lipid metabolism</keyword>
<evidence type="ECO:0000256" key="11">
    <source>
        <dbReference type="HAMAP-Rule" id="MF_01377"/>
    </source>
</evidence>
<keyword evidence="4 11" id="KW-0547">Nucleotide-binding</keyword>
<evidence type="ECO:0000256" key="2">
    <source>
        <dbReference type="ARBA" id="ARBA00022679"/>
    </source>
</evidence>
<dbReference type="InterPro" id="IPR022433">
    <property type="entry name" value="Lip_kinase_YegS"/>
</dbReference>
<dbReference type="GO" id="GO:0005737">
    <property type="term" value="C:cytoplasm"/>
    <property type="evidence" value="ECO:0007669"/>
    <property type="project" value="UniProtKB-SubCell"/>
</dbReference>
<feature type="active site" description="Proton acceptor" evidence="11">
    <location>
        <position position="271"/>
    </location>
</feature>
<dbReference type="PROSITE" id="PS50146">
    <property type="entry name" value="DAGK"/>
    <property type="match status" value="1"/>
</dbReference>
<feature type="domain" description="DAGKc" evidence="12">
    <location>
        <begin position="2"/>
        <end position="133"/>
    </location>
</feature>
<keyword evidence="5 11" id="KW-0418">Kinase</keyword>
<dbReference type="InterPro" id="IPR016064">
    <property type="entry name" value="NAD/diacylglycerol_kinase_sf"/>
</dbReference>
<dbReference type="AlphaFoldDB" id="A0A2N5E662"/>
<evidence type="ECO:0000256" key="5">
    <source>
        <dbReference type="ARBA" id="ARBA00022777"/>
    </source>
</evidence>
<dbReference type="NCBIfam" id="NF009602">
    <property type="entry name" value="PRK13054.1"/>
    <property type="match status" value="1"/>
</dbReference>
<dbReference type="SUPFAM" id="SSF111331">
    <property type="entry name" value="NAD kinase/diacylglycerol kinase-like"/>
    <property type="match status" value="1"/>
</dbReference>
<keyword evidence="2 11" id="KW-0808">Transferase</keyword>
<keyword evidence="14" id="KW-1185">Reference proteome</keyword>
<keyword evidence="7 11" id="KW-0460">Magnesium</keyword>
<evidence type="ECO:0000256" key="8">
    <source>
        <dbReference type="ARBA" id="ARBA00023098"/>
    </source>
</evidence>
<dbReference type="InterPro" id="IPR045540">
    <property type="entry name" value="YegS/DAGK_C"/>
</dbReference>
<dbReference type="PANTHER" id="PTHR12358">
    <property type="entry name" value="SPHINGOSINE KINASE"/>
    <property type="match status" value="1"/>
</dbReference>
<evidence type="ECO:0000256" key="3">
    <source>
        <dbReference type="ARBA" id="ARBA00022723"/>
    </source>
</evidence>
<evidence type="ECO:0000256" key="4">
    <source>
        <dbReference type="ARBA" id="ARBA00022741"/>
    </source>
</evidence>
<feature type="binding site" evidence="11">
    <location>
        <position position="95"/>
    </location>
    <ligand>
        <name>ATP</name>
        <dbReference type="ChEBI" id="CHEBI:30616"/>
    </ligand>
</feature>
<comment type="caution">
    <text evidence="13">The sequence shown here is derived from an EMBL/GenBank/DDBJ whole genome shotgun (WGS) entry which is preliminary data.</text>
</comment>
<evidence type="ECO:0000256" key="1">
    <source>
        <dbReference type="ARBA" id="ARBA00022516"/>
    </source>
</evidence>
<evidence type="ECO:0000313" key="14">
    <source>
        <dbReference type="Proteomes" id="UP000234240"/>
    </source>
</evidence>
<evidence type="ECO:0000256" key="10">
    <source>
        <dbReference type="ARBA" id="ARBA00023264"/>
    </source>
</evidence>
<dbReference type="GO" id="GO:0005886">
    <property type="term" value="C:plasma membrane"/>
    <property type="evidence" value="ECO:0007669"/>
    <property type="project" value="TreeGrafter"/>
</dbReference>
<dbReference type="OrthoDB" id="142078at2"/>
<dbReference type="Gene3D" id="3.40.50.10330">
    <property type="entry name" value="Probable inorganic polyphosphate/atp-NAD kinase, domain 1"/>
    <property type="match status" value="1"/>
</dbReference>
<dbReference type="EC" id="2.7.1.-" evidence="11"/>
<dbReference type="InterPro" id="IPR017438">
    <property type="entry name" value="ATP-NAD_kinase_N"/>
</dbReference>
<feature type="binding site" evidence="11">
    <location>
        <position position="218"/>
    </location>
    <ligand>
        <name>Mg(2+)</name>
        <dbReference type="ChEBI" id="CHEBI:18420"/>
    </ligand>
</feature>
<comment type="cofactor">
    <cofactor evidence="11">
        <name>Mg(2+)</name>
        <dbReference type="ChEBI" id="CHEBI:18420"/>
    </cofactor>
    <cofactor evidence="11">
        <name>Ca(2+)</name>
        <dbReference type="ChEBI" id="CHEBI:29108"/>
    </cofactor>
    <text evidence="11">Binds 1 Mg(2+) ion per subunit. Ca(2+) may be able to substitute.</text>
</comment>
<dbReference type="SMART" id="SM00046">
    <property type="entry name" value="DAGKc"/>
    <property type="match status" value="1"/>
</dbReference>
<dbReference type="GO" id="GO:0000287">
    <property type="term" value="F:magnesium ion binding"/>
    <property type="evidence" value="ECO:0007669"/>
    <property type="project" value="UniProtKB-UniRule"/>
</dbReference>
<dbReference type="PANTHER" id="PTHR12358:SF106">
    <property type="entry name" value="LIPID KINASE YEGS"/>
    <property type="match status" value="1"/>
</dbReference>
<dbReference type="GO" id="GO:0008654">
    <property type="term" value="P:phospholipid biosynthetic process"/>
    <property type="evidence" value="ECO:0007669"/>
    <property type="project" value="UniProtKB-UniRule"/>
</dbReference>
<dbReference type="Pfam" id="PF00781">
    <property type="entry name" value="DAGK_cat"/>
    <property type="match status" value="1"/>
</dbReference>
<keyword evidence="11" id="KW-0963">Cytoplasm</keyword>
<comment type="function">
    <text evidence="11">Probably phosphorylates lipids; the in vivo substrate is unknown.</text>
</comment>
<name>A0A2N5E662_9GAMM</name>
<keyword evidence="3 11" id="KW-0479">Metal-binding</keyword>
<dbReference type="HAMAP" id="MF_01377">
    <property type="entry name" value="YegS"/>
    <property type="match status" value="1"/>
</dbReference>
<keyword evidence="6 11" id="KW-0067">ATP-binding</keyword>
<dbReference type="NCBIfam" id="TIGR00147">
    <property type="entry name" value="YegS/Rv2252/BmrU family lipid kinase"/>
    <property type="match status" value="1"/>
</dbReference>
<dbReference type="Pfam" id="PF19279">
    <property type="entry name" value="YegS_C"/>
    <property type="match status" value="1"/>
</dbReference>
<evidence type="ECO:0000256" key="6">
    <source>
        <dbReference type="ARBA" id="ARBA00022840"/>
    </source>
</evidence>
<feature type="binding site" evidence="11">
    <location>
        <position position="40"/>
    </location>
    <ligand>
        <name>ATP</name>
        <dbReference type="ChEBI" id="CHEBI:30616"/>
    </ligand>
</feature>
<evidence type="ECO:0000256" key="9">
    <source>
        <dbReference type="ARBA" id="ARBA00023209"/>
    </source>
</evidence>
<keyword evidence="10 11" id="KW-1208">Phospholipid metabolism</keyword>
<dbReference type="EMBL" id="PJZF01000008">
    <property type="protein sequence ID" value="PLR36809.1"/>
    <property type="molecule type" value="Genomic_DNA"/>
</dbReference>
<feature type="binding site" evidence="11">
    <location>
        <begin position="66"/>
        <end position="72"/>
    </location>
    <ligand>
        <name>ATP</name>
        <dbReference type="ChEBI" id="CHEBI:30616"/>
    </ligand>
</feature>
<dbReference type="InterPro" id="IPR050187">
    <property type="entry name" value="Lipid_Phosphate_FormReg"/>
</dbReference>
<dbReference type="RefSeq" id="WP_101816266.1">
    <property type="nucleotide sequence ID" value="NZ_PJZF01000008.1"/>
</dbReference>
<protein>
    <recommendedName>
        <fullName evidence="11">Probable lipid kinase YegS-like</fullName>
        <ecNumber evidence="11">2.7.1.-</ecNumber>
    </recommendedName>
</protein>
<reference evidence="13 14" key="1">
    <citation type="submission" date="2017-12" db="EMBL/GenBank/DDBJ databases">
        <title>Characterization of six clinical isolates of Enterochimera gen. nov., a novel genus of the Yersiniaciae family and the three species Enterochimera arupensis sp. nov., Enterochimera coloradensis sp. nov, and Enterochimera californica sp. nov.</title>
        <authorList>
            <person name="Rossi A."/>
            <person name="Fisher M."/>
        </authorList>
    </citation>
    <scope>NUCLEOTIDE SEQUENCE [LARGE SCALE GENOMIC DNA]</scope>
    <source>
        <strain evidence="14">2015-Iso6</strain>
    </source>
</reference>
<keyword evidence="9 11" id="KW-0594">Phospholipid biosynthesis</keyword>
<dbReference type="GO" id="GO:0001727">
    <property type="term" value="F:lipid kinase activity"/>
    <property type="evidence" value="ECO:0007669"/>
    <property type="project" value="UniProtKB-UniRule"/>
</dbReference>
<keyword evidence="1 11" id="KW-0444">Lipid biosynthesis</keyword>
<proteinExistence type="inferred from homology"/>
<sequence length="299" mass="31948">MSESSVNVLILNGKGAENDDLRQAVTALRQDGVTLHVRVTWEQGDAGRFVEEAAALGADTVIAGGGDGTINEVATALYRIPAARRPALGIVPLGTANDFATACAIPDTLENALQLAVKGHAYAIDLVQVNQDRFFINMATGGFGTRITTETPEKLKSALGGVSYLLHGLMRMDTLKADHCVITGPDFRWEGDALVIGIGNGKQAGGGQALCPEALINDRLLQLRLFTSEELVPAFLRSMLNGEENQNVISATLPWLEINAPHEMTFNLDGEPLSDTHFRIDVLPEAIACRLPPNCPLLG</sequence>
<dbReference type="GO" id="GO:0005524">
    <property type="term" value="F:ATP binding"/>
    <property type="evidence" value="ECO:0007669"/>
    <property type="project" value="UniProtKB-UniRule"/>
</dbReference>
<evidence type="ECO:0000256" key="7">
    <source>
        <dbReference type="ARBA" id="ARBA00022842"/>
    </source>
</evidence>
<dbReference type="InterPro" id="IPR001206">
    <property type="entry name" value="Diacylglycerol_kinase_cat_dom"/>
</dbReference>
<dbReference type="NCBIfam" id="TIGR03702">
    <property type="entry name" value="lip_kinase_YegS"/>
    <property type="match status" value="1"/>
</dbReference>
<evidence type="ECO:0000259" key="12">
    <source>
        <dbReference type="PROSITE" id="PS50146"/>
    </source>
</evidence>
<feature type="binding site" evidence="11">
    <location>
        <position position="220"/>
    </location>
    <ligand>
        <name>Mg(2+)</name>
        <dbReference type="ChEBI" id="CHEBI:18420"/>
    </ligand>
</feature>
<accession>A0A2N5E662</accession>
<dbReference type="Gene3D" id="2.60.200.40">
    <property type="match status" value="1"/>
</dbReference>
<gene>
    <name evidence="13" type="ORF">CYR55_11440</name>
</gene>
<dbReference type="InterPro" id="IPR005218">
    <property type="entry name" value="Diacylglycerol/lipid_kinase"/>
</dbReference>
<organism evidence="13 14">
    <name type="scientific">Chimaeribacter californicus</name>
    <dbReference type="NCBI Taxonomy" id="2060067"/>
    <lineage>
        <taxon>Bacteria</taxon>
        <taxon>Pseudomonadati</taxon>
        <taxon>Pseudomonadota</taxon>
        <taxon>Gammaproteobacteria</taxon>
        <taxon>Enterobacterales</taxon>
        <taxon>Yersiniaceae</taxon>
        <taxon>Chimaeribacter</taxon>
    </lineage>
</organism>
<evidence type="ECO:0000313" key="13">
    <source>
        <dbReference type="EMBL" id="PLR36809.1"/>
    </source>
</evidence>
<feature type="binding site" evidence="11">
    <location>
        <position position="215"/>
    </location>
    <ligand>
        <name>Mg(2+)</name>
        <dbReference type="ChEBI" id="CHEBI:18420"/>
    </ligand>
</feature>